<dbReference type="EMBL" id="CAKOAT010109599">
    <property type="protein sequence ID" value="CAH8328882.1"/>
    <property type="molecule type" value="Genomic_DNA"/>
</dbReference>
<dbReference type="InterPro" id="IPR036452">
    <property type="entry name" value="Ribo_hydro-like"/>
</dbReference>
<keyword evidence="4" id="KW-1185">Reference proteome</keyword>
<comment type="caution">
    <text evidence="3">The sequence shown here is derived from an EMBL/GenBank/DDBJ whole genome shotgun (WGS) entry which is preliminary data.</text>
</comment>
<protein>
    <recommendedName>
        <fullName evidence="2">Inosine/uridine-preferring nucleoside hydrolase domain-containing protein</fullName>
    </recommendedName>
</protein>
<dbReference type="SUPFAM" id="SSF53590">
    <property type="entry name" value="Nucleoside hydrolase"/>
    <property type="match status" value="1"/>
</dbReference>
<evidence type="ECO:0000259" key="2">
    <source>
        <dbReference type="Pfam" id="PF01156"/>
    </source>
</evidence>
<evidence type="ECO:0000256" key="1">
    <source>
        <dbReference type="ARBA" id="ARBA00009176"/>
    </source>
</evidence>
<comment type="similarity">
    <text evidence="1">Belongs to the IUNH family.</text>
</comment>
<sequence>MIVIFGGAFFALGNINPSPELSIYGDPKTADVRYMSGADITVVGINISSQFKLTCE</sequence>
<feature type="domain" description="Inosine/uridine-preferring nucleoside hydrolase" evidence="2">
    <location>
        <begin position="2"/>
        <end position="54"/>
    </location>
</feature>
<name>A0ABC8JI19_ERUVS</name>
<gene>
    <name evidence="3" type="ORF">ERUC_LOCUS11474</name>
</gene>
<dbReference type="InterPro" id="IPR001910">
    <property type="entry name" value="Inosine/uridine_hydrolase_dom"/>
</dbReference>
<evidence type="ECO:0000313" key="3">
    <source>
        <dbReference type="EMBL" id="CAH8328882.1"/>
    </source>
</evidence>
<dbReference type="Gene3D" id="3.90.245.10">
    <property type="entry name" value="Ribonucleoside hydrolase-like"/>
    <property type="match status" value="1"/>
</dbReference>
<organism evidence="3 4">
    <name type="scientific">Eruca vesicaria subsp. sativa</name>
    <name type="common">Garden rocket</name>
    <name type="synonym">Eruca sativa</name>
    <dbReference type="NCBI Taxonomy" id="29727"/>
    <lineage>
        <taxon>Eukaryota</taxon>
        <taxon>Viridiplantae</taxon>
        <taxon>Streptophyta</taxon>
        <taxon>Embryophyta</taxon>
        <taxon>Tracheophyta</taxon>
        <taxon>Spermatophyta</taxon>
        <taxon>Magnoliopsida</taxon>
        <taxon>eudicotyledons</taxon>
        <taxon>Gunneridae</taxon>
        <taxon>Pentapetalae</taxon>
        <taxon>rosids</taxon>
        <taxon>malvids</taxon>
        <taxon>Brassicales</taxon>
        <taxon>Brassicaceae</taxon>
        <taxon>Brassiceae</taxon>
        <taxon>Eruca</taxon>
    </lineage>
</organism>
<reference evidence="3 4" key="1">
    <citation type="submission" date="2022-03" db="EMBL/GenBank/DDBJ databases">
        <authorList>
            <person name="Macdonald S."/>
            <person name="Ahmed S."/>
            <person name="Newling K."/>
        </authorList>
    </citation>
    <scope>NUCLEOTIDE SEQUENCE [LARGE SCALE GENOMIC DNA]</scope>
</reference>
<dbReference type="Proteomes" id="UP001642260">
    <property type="component" value="Unassembled WGS sequence"/>
</dbReference>
<accession>A0ABC8JI19</accession>
<evidence type="ECO:0000313" key="4">
    <source>
        <dbReference type="Proteomes" id="UP001642260"/>
    </source>
</evidence>
<dbReference type="AlphaFoldDB" id="A0ABC8JI19"/>
<dbReference type="Pfam" id="PF01156">
    <property type="entry name" value="IU_nuc_hydro"/>
    <property type="match status" value="1"/>
</dbReference>
<proteinExistence type="inferred from homology"/>